<dbReference type="Proteomes" id="UP000614601">
    <property type="component" value="Unassembled WGS sequence"/>
</dbReference>
<dbReference type="AlphaFoldDB" id="A0A811LM46"/>
<keyword evidence="3" id="KW-1185">Reference proteome</keyword>
<dbReference type="EMBL" id="CAJFCW020000006">
    <property type="protein sequence ID" value="CAG9124612.1"/>
    <property type="molecule type" value="Genomic_DNA"/>
</dbReference>
<keyword evidence="1" id="KW-1133">Transmembrane helix</keyword>
<dbReference type="Proteomes" id="UP000783686">
    <property type="component" value="Unassembled WGS sequence"/>
</dbReference>
<evidence type="ECO:0000313" key="3">
    <source>
        <dbReference type="Proteomes" id="UP000614601"/>
    </source>
</evidence>
<feature type="transmembrane region" description="Helical" evidence="1">
    <location>
        <begin position="81"/>
        <end position="102"/>
    </location>
</feature>
<gene>
    <name evidence="2" type="ORF">BOKJ2_LOCUS12722</name>
</gene>
<evidence type="ECO:0000256" key="1">
    <source>
        <dbReference type="SAM" id="Phobius"/>
    </source>
</evidence>
<keyword evidence="1" id="KW-0812">Transmembrane</keyword>
<organism evidence="2 3">
    <name type="scientific">Bursaphelenchus okinawaensis</name>
    <dbReference type="NCBI Taxonomy" id="465554"/>
    <lineage>
        <taxon>Eukaryota</taxon>
        <taxon>Metazoa</taxon>
        <taxon>Ecdysozoa</taxon>
        <taxon>Nematoda</taxon>
        <taxon>Chromadorea</taxon>
        <taxon>Rhabditida</taxon>
        <taxon>Tylenchina</taxon>
        <taxon>Tylenchomorpha</taxon>
        <taxon>Aphelenchoidea</taxon>
        <taxon>Aphelenchoididae</taxon>
        <taxon>Bursaphelenchus</taxon>
    </lineage>
</organism>
<sequence>MLLYCFHDILYGFAFSTVRLTLNLKKDYVLIGIRSWNQTRLQVVYAIVFYAYCLFMHMFMLVVNCYCRFSLINGAPRYRWLYCYLLTNILSLFIAVSVALTYDIKHIKYELLQDTCFESDVKNIIISDTSIVPIITSTGPVVLVSVSIVLNLDFKFGELTLMGVVCWIPLVNNLSAIILIKPYRERVSHLFFTLSGKKGSTSTVSNVRNNID</sequence>
<comment type="caution">
    <text evidence="2">The sequence shown here is derived from an EMBL/GenBank/DDBJ whole genome shotgun (WGS) entry which is preliminary data.</text>
</comment>
<feature type="transmembrane region" description="Helical" evidence="1">
    <location>
        <begin position="43"/>
        <end position="69"/>
    </location>
</feature>
<protein>
    <submittedName>
        <fullName evidence="2">Uncharacterized protein</fullName>
    </submittedName>
</protein>
<accession>A0A811LM46</accession>
<dbReference type="EMBL" id="CAJFDH010000006">
    <property type="protein sequence ID" value="CAD5228526.1"/>
    <property type="molecule type" value="Genomic_DNA"/>
</dbReference>
<feature type="transmembrane region" description="Helical" evidence="1">
    <location>
        <begin position="159"/>
        <end position="180"/>
    </location>
</feature>
<name>A0A811LM46_9BILA</name>
<evidence type="ECO:0000313" key="2">
    <source>
        <dbReference type="EMBL" id="CAD5228526.1"/>
    </source>
</evidence>
<proteinExistence type="predicted"/>
<keyword evidence="1" id="KW-0472">Membrane</keyword>
<reference evidence="2" key="1">
    <citation type="submission" date="2020-09" db="EMBL/GenBank/DDBJ databases">
        <authorList>
            <person name="Kikuchi T."/>
        </authorList>
    </citation>
    <scope>NUCLEOTIDE SEQUENCE</scope>
    <source>
        <strain evidence="2">SH1</strain>
    </source>
</reference>